<feature type="compositionally biased region" description="Low complexity" evidence="1">
    <location>
        <begin position="1046"/>
        <end position="1057"/>
    </location>
</feature>
<feature type="compositionally biased region" description="Low complexity" evidence="1">
    <location>
        <begin position="976"/>
        <end position="985"/>
    </location>
</feature>
<feature type="compositionally biased region" description="Acidic residues" evidence="1">
    <location>
        <begin position="808"/>
        <end position="824"/>
    </location>
</feature>
<dbReference type="AlphaFoldDB" id="A0A067M5Z7"/>
<dbReference type="HOGENOM" id="CLU_284266_0_0_1"/>
<feature type="compositionally biased region" description="Low complexity" evidence="1">
    <location>
        <begin position="1113"/>
        <end position="1126"/>
    </location>
</feature>
<feature type="compositionally biased region" description="Basic residues" evidence="1">
    <location>
        <begin position="921"/>
        <end position="936"/>
    </location>
</feature>
<feature type="region of interest" description="Disordered" evidence="1">
    <location>
        <begin position="163"/>
        <end position="380"/>
    </location>
</feature>
<feature type="compositionally biased region" description="Pro residues" evidence="1">
    <location>
        <begin position="241"/>
        <end position="271"/>
    </location>
</feature>
<organism evidence="3 4">
    <name type="scientific">Botryobasidium botryosum (strain FD-172 SS1)</name>
    <dbReference type="NCBI Taxonomy" id="930990"/>
    <lineage>
        <taxon>Eukaryota</taxon>
        <taxon>Fungi</taxon>
        <taxon>Dikarya</taxon>
        <taxon>Basidiomycota</taxon>
        <taxon>Agaricomycotina</taxon>
        <taxon>Agaricomycetes</taxon>
        <taxon>Cantharellales</taxon>
        <taxon>Botryobasidiaceae</taxon>
        <taxon>Botryobasidium</taxon>
    </lineage>
</organism>
<gene>
    <name evidence="3" type="ORF">BOTBODRAFT_46694</name>
</gene>
<feature type="compositionally biased region" description="Acidic residues" evidence="1">
    <location>
        <begin position="832"/>
        <end position="850"/>
    </location>
</feature>
<dbReference type="EMBL" id="KL198062">
    <property type="protein sequence ID" value="KDQ10974.1"/>
    <property type="molecule type" value="Genomic_DNA"/>
</dbReference>
<feature type="compositionally biased region" description="Low complexity" evidence="1">
    <location>
        <begin position="409"/>
        <end position="418"/>
    </location>
</feature>
<evidence type="ECO:0000313" key="3">
    <source>
        <dbReference type="EMBL" id="KDQ10974.1"/>
    </source>
</evidence>
<keyword evidence="2" id="KW-1133">Transmembrane helix</keyword>
<protein>
    <submittedName>
        <fullName evidence="3">Uncharacterized protein</fullName>
    </submittedName>
</protein>
<feature type="compositionally biased region" description="Low complexity" evidence="1">
    <location>
        <begin position="945"/>
        <end position="954"/>
    </location>
</feature>
<reference evidence="4" key="1">
    <citation type="journal article" date="2014" name="Proc. Natl. Acad. Sci. U.S.A.">
        <title>Extensive sampling of basidiomycete genomes demonstrates inadequacy of the white-rot/brown-rot paradigm for wood decay fungi.</title>
        <authorList>
            <person name="Riley R."/>
            <person name="Salamov A.A."/>
            <person name="Brown D.W."/>
            <person name="Nagy L.G."/>
            <person name="Floudas D."/>
            <person name="Held B.W."/>
            <person name="Levasseur A."/>
            <person name="Lombard V."/>
            <person name="Morin E."/>
            <person name="Otillar R."/>
            <person name="Lindquist E.A."/>
            <person name="Sun H."/>
            <person name="LaButti K.M."/>
            <person name="Schmutz J."/>
            <person name="Jabbour D."/>
            <person name="Luo H."/>
            <person name="Baker S.E."/>
            <person name="Pisabarro A.G."/>
            <person name="Walton J.D."/>
            <person name="Blanchette R.A."/>
            <person name="Henrissat B."/>
            <person name="Martin F."/>
            <person name="Cullen D."/>
            <person name="Hibbett D.S."/>
            <person name="Grigoriev I.V."/>
        </authorList>
    </citation>
    <scope>NUCLEOTIDE SEQUENCE [LARGE SCALE GENOMIC DNA]</scope>
    <source>
        <strain evidence="4">FD-172 SS1</strain>
    </source>
</reference>
<feature type="transmembrane region" description="Helical" evidence="2">
    <location>
        <begin position="79"/>
        <end position="101"/>
    </location>
</feature>
<feature type="compositionally biased region" description="Low complexity" evidence="1">
    <location>
        <begin position="272"/>
        <end position="289"/>
    </location>
</feature>
<keyword evidence="2" id="KW-0472">Membrane</keyword>
<proteinExistence type="predicted"/>
<evidence type="ECO:0000256" key="1">
    <source>
        <dbReference type="SAM" id="MobiDB-lite"/>
    </source>
</evidence>
<keyword evidence="4" id="KW-1185">Reference proteome</keyword>
<evidence type="ECO:0000256" key="2">
    <source>
        <dbReference type="SAM" id="Phobius"/>
    </source>
</evidence>
<feature type="compositionally biased region" description="Polar residues" evidence="1">
    <location>
        <begin position="176"/>
        <end position="192"/>
    </location>
</feature>
<dbReference type="InParanoid" id="A0A067M5Z7"/>
<accession>A0A067M5Z7</accession>
<feature type="compositionally biased region" description="Low complexity" evidence="1">
    <location>
        <begin position="1077"/>
        <end position="1090"/>
    </location>
</feature>
<name>A0A067M5Z7_BOTB1</name>
<sequence>MNEDKRRQGEVTGLSILVQKGCVEPRVLTARRGANAGTSGGREVECLSLKLDALNLELEVVDIDSWLLRVRLEAGYKRLIAASYAVFLSLALLPRAIYPWIQTTRRRLSRINCATALNKFNSNVLPFPYAIAAVCNLITNYGRTQVARAPSALIRSDVQAAWSNRDVTPRPEEPAESQNTSATTARKASTNKGKGKEKGKPRQSYNADDDEQPPPLKKSSKSTSVGDGPAPPKPRPRPRPPARNAPADPVSPPPPPMPPKSRPLPQPPARKPPANAASRTTSAASAHPTIVLETDDSDDNTRRPRPPATGSASRTAASASRASDPRTTSAPPAPRNAPDASAPGKSGSFNKGPKGASASALSSRVQNGSPEEEVGKGGSIAEEEVIAVDLAASDDGIDVAPPRKRKQKGAAPKKAPGARVHRPVTFSSPDAEKWLRARLDGFYLRVKTADQNAKAWWQDTVLPKFFDLWPLDPQWDEDEEIYRYYRWALRESRNKPVTKLDKARTPLVFPNKISVAYARPKKASAKRIFALEHLELIADYTDQAKESLIAEGRSDIACRVYQAAVDMAWDELDAEYQNYYGSEAGRRRNEPENVEDKEGFLALLQATAQVWLWSTQMRCPDGWAFSLMACGPVEDGELDSWVVDMPPLGASCDFGKLKTEDFDWDDWVGTPWVDYNLAAREQRKKDCVGEYADSKSEIECMRPRINISDDMDSKSMIRELKRYIRDLYVYSRTEAMASAQEKLDWDDFIQHPDSYLTASSIPDTIKWGPLEEMRPVHVAMLCGHIEASDSDENPFFGFTFENAGAGADGDDGDAAAGEDEEAVDEGSQAGVIEDDGSDIEPAEVAAEPEDTPAASTAKPKAGRAKVTANNKGKAGSAKRRAETEPEGGEEGPRSGKLYPQNPPPARPSLKDGHRAPPNRPSRQRRKTPMGRWKTSKRTPPLRPPAAAKNAIAAAQKDINEQADPAPAPKHQGRPPAAAKRAITAAQEDVGAQAEDEQAGPVPAPKRRGRPPAAAKNAIAAAQKDVDEGAEGEQADPTPAPKRRGRPPAAAKKAIAAAQKDVDAQPAPPAKRPPGRPPAGAKKGSSVVQGDVDGHGDVDEQPDEDAPAPKRQRPPAGAKKPGEAAKGSHALGEEEEEADGEAEAEAEAAPSKLSSTGRAIKAPVPFDPSLPPKPKPKAKKKN</sequence>
<feature type="region of interest" description="Disordered" evidence="1">
    <location>
        <begin position="799"/>
        <end position="1181"/>
    </location>
</feature>
<dbReference type="Proteomes" id="UP000027195">
    <property type="component" value="Unassembled WGS sequence"/>
</dbReference>
<keyword evidence="2" id="KW-0812">Transmembrane</keyword>
<feature type="compositionally biased region" description="Pro residues" evidence="1">
    <location>
        <begin position="1065"/>
        <end position="1076"/>
    </location>
</feature>
<feature type="compositionally biased region" description="Polar residues" evidence="1">
    <location>
        <begin position="359"/>
        <end position="369"/>
    </location>
</feature>
<feature type="region of interest" description="Disordered" evidence="1">
    <location>
        <begin position="396"/>
        <end position="425"/>
    </location>
</feature>
<feature type="compositionally biased region" description="Acidic residues" evidence="1">
    <location>
        <begin position="1132"/>
        <end position="1145"/>
    </location>
</feature>
<feature type="compositionally biased region" description="Low complexity" evidence="1">
    <location>
        <begin position="308"/>
        <end position="330"/>
    </location>
</feature>
<evidence type="ECO:0000313" key="4">
    <source>
        <dbReference type="Proteomes" id="UP000027195"/>
    </source>
</evidence>
<feature type="compositionally biased region" description="Low complexity" evidence="1">
    <location>
        <begin position="1010"/>
        <end position="1021"/>
    </location>
</feature>